<keyword evidence="1" id="KW-0812">Transmembrane</keyword>
<proteinExistence type="predicted"/>
<keyword evidence="1" id="KW-0472">Membrane</keyword>
<gene>
    <name evidence="2" type="ORF">Hamer_G009737</name>
</gene>
<dbReference type="EMBL" id="JAHLQT010004633">
    <property type="protein sequence ID" value="KAG7175735.1"/>
    <property type="molecule type" value="Genomic_DNA"/>
</dbReference>
<dbReference type="Proteomes" id="UP000747542">
    <property type="component" value="Unassembled WGS sequence"/>
</dbReference>
<dbReference type="AlphaFoldDB" id="A0A8J5N900"/>
<organism evidence="2 3">
    <name type="scientific">Homarus americanus</name>
    <name type="common">American lobster</name>
    <dbReference type="NCBI Taxonomy" id="6706"/>
    <lineage>
        <taxon>Eukaryota</taxon>
        <taxon>Metazoa</taxon>
        <taxon>Ecdysozoa</taxon>
        <taxon>Arthropoda</taxon>
        <taxon>Crustacea</taxon>
        <taxon>Multicrustacea</taxon>
        <taxon>Malacostraca</taxon>
        <taxon>Eumalacostraca</taxon>
        <taxon>Eucarida</taxon>
        <taxon>Decapoda</taxon>
        <taxon>Pleocyemata</taxon>
        <taxon>Astacidea</taxon>
        <taxon>Nephropoidea</taxon>
        <taxon>Nephropidae</taxon>
        <taxon>Homarus</taxon>
    </lineage>
</organism>
<sequence>MLAHVSRYPLRMPMRMLPGSRGGQPTHQDRFILQGAAVLVGLGLCISSFSLKKLSAMPHKPRRLI</sequence>
<keyword evidence="1" id="KW-1133">Transmembrane helix</keyword>
<keyword evidence="3" id="KW-1185">Reference proteome</keyword>
<name>A0A8J5N900_HOMAM</name>
<evidence type="ECO:0000313" key="2">
    <source>
        <dbReference type="EMBL" id="KAG7175735.1"/>
    </source>
</evidence>
<protein>
    <submittedName>
        <fullName evidence="2">Uncharacterized protein</fullName>
    </submittedName>
</protein>
<feature type="transmembrane region" description="Helical" evidence="1">
    <location>
        <begin position="31"/>
        <end position="51"/>
    </location>
</feature>
<reference evidence="2" key="1">
    <citation type="journal article" date="2021" name="Sci. Adv.">
        <title>The American lobster genome reveals insights on longevity, neural, and immune adaptations.</title>
        <authorList>
            <person name="Polinski J.M."/>
            <person name="Zimin A.V."/>
            <person name="Clark K.F."/>
            <person name="Kohn A.B."/>
            <person name="Sadowski N."/>
            <person name="Timp W."/>
            <person name="Ptitsyn A."/>
            <person name="Khanna P."/>
            <person name="Romanova D.Y."/>
            <person name="Williams P."/>
            <person name="Greenwood S.J."/>
            <person name="Moroz L.L."/>
            <person name="Walt D.R."/>
            <person name="Bodnar A.G."/>
        </authorList>
    </citation>
    <scope>NUCLEOTIDE SEQUENCE</scope>
    <source>
        <strain evidence="2">GMGI-L3</strain>
    </source>
</reference>
<comment type="caution">
    <text evidence="2">The sequence shown here is derived from an EMBL/GenBank/DDBJ whole genome shotgun (WGS) entry which is preliminary data.</text>
</comment>
<evidence type="ECO:0000313" key="3">
    <source>
        <dbReference type="Proteomes" id="UP000747542"/>
    </source>
</evidence>
<accession>A0A8J5N900</accession>
<evidence type="ECO:0000256" key="1">
    <source>
        <dbReference type="SAM" id="Phobius"/>
    </source>
</evidence>